<sequence>MEQGSHEKVKISSFCAFPPPLITGIVKSYMRVECCKLVRNECGPVVYVGLVISALIVALRSTDATAFPRRRSLELGGGAANCRQLCVSPREFARGACPWVHSDCVHDNSNAELPALANTMLGFSMWGVAAVAMLLLVPQVLCAGYCATDTLRTNTTWMQFTKEPVSFEYGFQDKFKSIHCCVKGYRSIECRTLEVSICEGIARRRKPVLWRFPEGTLLRTAAFTCPPSPPPRRLQPPLLLFPASLAPLAFQSMSSALMPCNYAVRSPYF</sequence>
<dbReference type="Proteomes" id="UP000053240">
    <property type="component" value="Unassembled WGS sequence"/>
</dbReference>
<keyword evidence="3" id="KW-1185">Reference proteome</keyword>
<reference evidence="2 3" key="1">
    <citation type="journal article" date="2015" name="Nat. Commun.">
        <title>Outbred genome sequencing and CRISPR/Cas9 gene editing in butterflies.</title>
        <authorList>
            <person name="Li X."/>
            <person name="Fan D."/>
            <person name="Zhang W."/>
            <person name="Liu G."/>
            <person name="Zhang L."/>
            <person name="Zhao L."/>
            <person name="Fang X."/>
            <person name="Chen L."/>
            <person name="Dong Y."/>
            <person name="Chen Y."/>
            <person name="Ding Y."/>
            <person name="Zhao R."/>
            <person name="Feng M."/>
            <person name="Zhu Y."/>
            <person name="Feng Y."/>
            <person name="Jiang X."/>
            <person name="Zhu D."/>
            <person name="Xiang H."/>
            <person name="Feng X."/>
            <person name="Li S."/>
            <person name="Wang J."/>
            <person name="Zhang G."/>
            <person name="Kronforst M.R."/>
            <person name="Wang W."/>
        </authorList>
    </citation>
    <scope>NUCLEOTIDE SEQUENCE [LARGE SCALE GENOMIC DNA]</scope>
    <source>
        <strain evidence="2">Ya'a_city_454_Pm</strain>
        <tissue evidence="2">Whole body</tissue>
    </source>
</reference>
<gene>
    <name evidence="2" type="ORF">RR48_10811</name>
</gene>
<name>A0A194R7K4_PAPMA</name>
<dbReference type="EMBL" id="KQ460615">
    <property type="protein sequence ID" value="KPJ13627.1"/>
    <property type="molecule type" value="Genomic_DNA"/>
</dbReference>
<evidence type="ECO:0000313" key="3">
    <source>
        <dbReference type="Proteomes" id="UP000053240"/>
    </source>
</evidence>
<dbReference type="AlphaFoldDB" id="A0A194R7K4"/>
<evidence type="ECO:0000256" key="1">
    <source>
        <dbReference type="SAM" id="Phobius"/>
    </source>
</evidence>
<evidence type="ECO:0000313" key="2">
    <source>
        <dbReference type="EMBL" id="KPJ13627.1"/>
    </source>
</evidence>
<accession>A0A194R7K4</accession>
<feature type="transmembrane region" description="Helical" evidence="1">
    <location>
        <begin position="45"/>
        <end position="62"/>
    </location>
</feature>
<dbReference type="InParanoid" id="A0A194R7K4"/>
<proteinExistence type="predicted"/>
<keyword evidence="1" id="KW-0812">Transmembrane</keyword>
<keyword evidence="1" id="KW-1133">Transmembrane helix</keyword>
<organism evidence="2 3">
    <name type="scientific">Papilio machaon</name>
    <name type="common">Old World swallowtail butterfly</name>
    <dbReference type="NCBI Taxonomy" id="76193"/>
    <lineage>
        <taxon>Eukaryota</taxon>
        <taxon>Metazoa</taxon>
        <taxon>Ecdysozoa</taxon>
        <taxon>Arthropoda</taxon>
        <taxon>Hexapoda</taxon>
        <taxon>Insecta</taxon>
        <taxon>Pterygota</taxon>
        <taxon>Neoptera</taxon>
        <taxon>Endopterygota</taxon>
        <taxon>Lepidoptera</taxon>
        <taxon>Glossata</taxon>
        <taxon>Ditrysia</taxon>
        <taxon>Papilionoidea</taxon>
        <taxon>Papilionidae</taxon>
        <taxon>Papilioninae</taxon>
        <taxon>Papilio</taxon>
    </lineage>
</organism>
<feature type="transmembrane region" description="Helical" evidence="1">
    <location>
        <begin position="123"/>
        <end position="148"/>
    </location>
</feature>
<keyword evidence="1" id="KW-0472">Membrane</keyword>
<protein>
    <submittedName>
        <fullName evidence="2">Uncharacterized protein</fullName>
    </submittedName>
</protein>